<dbReference type="AlphaFoldDB" id="A0A426YNG0"/>
<feature type="region of interest" description="Disordered" evidence="1">
    <location>
        <begin position="157"/>
        <end position="215"/>
    </location>
</feature>
<feature type="compositionally biased region" description="Basic and acidic residues" evidence="1">
    <location>
        <begin position="198"/>
        <end position="215"/>
    </location>
</feature>
<gene>
    <name evidence="2" type="ORF">B296_00026515</name>
</gene>
<evidence type="ECO:0000313" key="3">
    <source>
        <dbReference type="Proteomes" id="UP000287651"/>
    </source>
</evidence>
<dbReference type="Proteomes" id="UP000287651">
    <property type="component" value="Unassembled WGS sequence"/>
</dbReference>
<evidence type="ECO:0000256" key="1">
    <source>
        <dbReference type="SAM" id="MobiDB-lite"/>
    </source>
</evidence>
<protein>
    <submittedName>
        <fullName evidence="2">Uncharacterized protein</fullName>
    </submittedName>
</protein>
<dbReference type="EMBL" id="AMZH03011232">
    <property type="protein sequence ID" value="RRT53257.1"/>
    <property type="molecule type" value="Genomic_DNA"/>
</dbReference>
<feature type="compositionally biased region" description="Basic and acidic residues" evidence="1">
    <location>
        <begin position="33"/>
        <end position="45"/>
    </location>
</feature>
<feature type="compositionally biased region" description="Basic and acidic residues" evidence="1">
    <location>
        <begin position="168"/>
        <end position="177"/>
    </location>
</feature>
<sequence>MALSETALYSEVGRRRRPIRSSNASFLSSDAEEATKERSAPEIDRDRAKERMAVCCARFGLTKNRNRRRAEGFGLMLVISHTVCGPHPYTRTIHHPRQPPIRWIRGWVHVLANHDTNIKGSTSHKGTRICGARTSESVALPKKSNPSPPQLWAVPRTCDVSPFPPQRTSDRDRDPLSCRRYLRLRHPPTTGPMMGRAEGCDGEGRISRRQAGEQR</sequence>
<comment type="caution">
    <text evidence="2">The sequence shown here is derived from an EMBL/GenBank/DDBJ whole genome shotgun (WGS) entry which is preliminary data.</text>
</comment>
<organism evidence="2 3">
    <name type="scientific">Ensete ventricosum</name>
    <name type="common">Abyssinian banana</name>
    <name type="synonym">Musa ensete</name>
    <dbReference type="NCBI Taxonomy" id="4639"/>
    <lineage>
        <taxon>Eukaryota</taxon>
        <taxon>Viridiplantae</taxon>
        <taxon>Streptophyta</taxon>
        <taxon>Embryophyta</taxon>
        <taxon>Tracheophyta</taxon>
        <taxon>Spermatophyta</taxon>
        <taxon>Magnoliopsida</taxon>
        <taxon>Liliopsida</taxon>
        <taxon>Zingiberales</taxon>
        <taxon>Musaceae</taxon>
        <taxon>Ensete</taxon>
    </lineage>
</organism>
<name>A0A426YNG0_ENSVE</name>
<accession>A0A426YNG0</accession>
<reference evidence="2 3" key="1">
    <citation type="journal article" date="2014" name="Agronomy (Basel)">
        <title>A Draft Genome Sequence for Ensete ventricosum, the Drought-Tolerant Tree Against Hunger.</title>
        <authorList>
            <person name="Harrison J."/>
            <person name="Moore K.A."/>
            <person name="Paszkiewicz K."/>
            <person name="Jones T."/>
            <person name="Grant M."/>
            <person name="Ambacheew D."/>
            <person name="Muzemil S."/>
            <person name="Studholme D.J."/>
        </authorList>
    </citation>
    <scope>NUCLEOTIDE SEQUENCE [LARGE SCALE GENOMIC DNA]</scope>
</reference>
<proteinExistence type="predicted"/>
<feature type="region of interest" description="Disordered" evidence="1">
    <location>
        <begin position="1"/>
        <end position="45"/>
    </location>
</feature>
<evidence type="ECO:0000313" key="2">
    <source>
        <dbReference type="EMBL" id="RRT53257.1"/>
    </source>
</evidence>